<organism evidence="1">
    <name type="scientific">marine metagenome</name>
    <dbReference type="NCBI Taxonomy" id="408172"/>
    <lineage>
        <taxon>unclassified sequences</taxon>
        <taxon>metagenomes</taxon>
        <taxon>ecological metagenomes</taxon>
    </lineage>
</organism>
<protein>
    <submittedName>
        <fullName evidence="1">Uncharacterized protein</fullName>
    </submittedName>
</protein>
<proteinExistence type="predicted"/>
<evidence type="ECO:0000313" key="1">
    <source>
        <dbReference type="EMBL" id="SVA45724.1"/>
    </source>
</evidence>
<dbReference type="EMBL" id="UINC01010261">
    <property type="protein sequence ID" value="SVA45724.1"/>
    <property type="molecule type" value="Genomic_DNA"/>
</dbReference>
<accession>A0A381VZQ7</accession>
<sequence>MLHEEFKQFLIDGQKYTKCTDQPCQECIKDPCCVNPGPASLENVIEIYKLYKQDKLPFPKELSFKEFVEQYFTVHEHPTDKTLVIFQPKVIATDGTLVDLNNTIGFPVFAKTPDDIPVTINYGCVFNKKKITGNPKDVYKTCMLWSEDRFDEVTTLPIGCINNCVIEGFANKRINLINHFYPNSAIKYQDK</sequence>
<dbReference type="AlphaFoldDB" id="A0A381VZQ7"/>
<gene>
    <name evidence="1" type="ORF">METZ01_LOCUS98578</name>
</gene>
<name>A0A381VZQ7_9ZZZZ</name>
<reference evidence="1" key="1">
    <citation type="submission" date="2018-05" db="EMBL/GenBank/DDBJ databases">
        <authorList>
            <person name="Lanie J.A."/>
            <person name="Ng W.-L."/>
            <person name="Kazmierczak K.M."/>
            <person name="Andrzejewski T.M."/>
            <person name="Davidsen T.M."/>
            <person name="Wayne K.J."/>
            <person name="Tettelin H."/>
            <person name="Glass J.I."/>
            <person name="Rusch D."/>
            <person name="Podicherti R."/>
            <person name="Tsui H.-C.T."/>
            <person name="Winkler M.E."/>
        </authorList>
    </citation>
    <scope>NUCLEOTIDE SEQUENCE</scope>
</reference>